<dbReference type="InParanoid" id="A0A067RKQ6"/>
<keyword evidence="2" id="KW-1185">Reference proteome</keyword>
<organism evidence="1 2">
    <name type="scientific">Zootermopsis nevadensis</name>
    <name type="common">Dampwood termite</name>
    <dbReference type="NCBI Taxonomy" id="136037"/>
    <lineage>
        <taxon>Eukaryota</taxon>
        <taxon>Metazoa</taxon>
        <taxon>Ecdysozoa</taxon>
        <taxon>Arthropoda</taxon>
        <taxon>Hexapoda</taxon>
        <taxon>Insecta</taxon>
        <taxon>Pterygota</taxon>
        <taxon>Neoptera</taxon>
        <taxon>Polyneoptera</taxon>
        <taxon>Dictyoptera</taxon>
        <taxon>Blattodea</taxon>
        <taxon>Blattoidea</taxon>
        <taxon>Termitoidae</taxon>
        <taxon>Termopsidae</taxon>
        <taxon>Zootermopsis</taxon>
    </lineage>
</organism>
<evidence type="ECO:0000313" key="1">
    <source>
        <dbReference type="EMBL" id="KDR23593.1"/>
    </source>
</evidence>
<name>A0A067RKQ6_ZOONE</name>
<accession>A0A067RKQ6</accession>
<dbReference type="Proteomes" id="UP000027135">
    <property type="component" value="Unassembled WGS sequence"/>
</dbReference>
<reference evidence="1 2" key="1">
    <citation type="journal article" date="2014" name="Nat. Commun.">
        <title>Molecular traces of alternative social organization in a termite genome.</title>
        <authorList>
            <person name="Terrapon N."/>
            <person name="Li C."/>
            <person name="Robertson H.M."/>
            <person name="Ji L."/>
            <person name="Meng X."/>
            <person name="Booth W."/>
            <person name="Chen Z."/>
            <person name="Childers C.P."/>
            <person name="Glastad K.M."/>
            <person name="Gokhale K."/>
            <person name="Gowin J."/>
            <person name="Gronenberg W."/>
            <person name="Hermansen R.A."/>
            <person name="Hu H."/>
            <person name="Hunt B.G."/>
            <person name="Huylmans A.K."/>
            <person name="Khalil S.M."/>
            <person name="Mitchell R.D."/>
            <person name="Munoz-Torres M.C."/>
            <person name="Mustard J.A."/>
            <person name="Pan H."/>
            <person name="Reese J.T."/>
            <person name="Scharf M.E."/>
            <person name="Sun F."/>
            <person name="Vogel H."/>
            <person name="Xiao J."/>
            <person name="Yang W."/>
            <person name="Yang Z."/>
            <person name="Yang Z."/>
            <person name="Zhou J."/>
            <person name="Zhu J."/>
            <person name="Brent C.S."/>
            <person name="Elsik C.G."/>
            <person name="Goodisman M.A."/>
            <person name="Liberles D.A."/>
            <person name="Roe R.M."/>
            <person name="Vargo E.L."/>
            <person name="Vilcinskas A."/>
            <person name="Wang J."/>
            <person name="Bornberg-Bauer E."/>
            <person name="Korb J."/>
            <person name="Zhang G."/>
            <person name="Liebig J."/>
        </authorList>
    </citation>
    <scope>NUCLEOTIDE SEQUENCE [LARGE SCALE GENOMIC DNA]</scope>
    <source>
        <tissue evidence="1">Whole organism</tissue>
    </source>
</reference>
<gene>
    <name evidence="1" type="ORF">L798_12418</name>
</gene>
<evidence type="ECO:0000313" key="2">
    <source>
        <dbReference type="Proteomes" id="UP000027135"/>
    </source>
</evidence>
<sequence length="137" mass="15394">MSLVLKEQQLSLAVSFSYTVHTIQHGVHWWLAGFTTHQYMGSIGTTTFKTPAVTTFSQNDDESAVIVVMPQRNRGGKLRDAWTTALPNTSCKSEHRQESNPGPQYYKPSVLTARPLWWLSLAVNELNVNSNNHSYSV</sequence>
<proteinExistence type="predicted"/>
<dbReference type="AlphaFoldDB" id="A0A067RKQ6"/>
<protein>
    <submittedName>
        <fullName evidence="1">Uncharacterized protein</fullName>
    </submittedName>
</protein>
<dbReference type="EMBL" id="KK852458">
    <property type="protein sequence ID" value="KDR23593.1"/>
    <property type="molecule type" value="Genomic_DNA"/>
</dbReference>